<evidence type="ECO:0000313" key="1">
    <source>
        <dbReference type="EMBL" id="MFD2871740.1"/>
    </source>
</evidence>
<protein>
    <submittedName>
        <fullName evidence="1">Uncharacterized protein</fullName>
    </submittedName>
</protein>
<evidence type="ECO:0000313" key="2">
    <source>
        <dbReference type="Proteomes" id="UP001597557"/>
    </source>
</evidence>
<comment type="caution">
    <text evidence="1">The sequence shown here is derived from an EMBL/GenBank/DDBJ whole genome shotgun (WGS) entry which is preliminary data.</text>
</comment>
<accession>A0ABW5Y8Y7</accession>
<dbReference type="EMBL" id="JBHUPD010000001">
    <property type="protein sequence ID" value="MFD2871740.1"/>
    <property type="molecule type" value="Genomic_DNA"/>
</dbReference>
<gene>
    <name evidence="1" type="ORF">ACFS5N_04625</name>
</gene>
<sequence>MNNQRALVAGADAQQHFLDNQVNIFLFDLKNEASEHGFKLGESWNIQMVTDDEIISLKRTHYPVIYMRLKPEALLHVYEQVNIKLQKFTNKSDAIISEADLTRDGKNHLVAFPIRNSRK</sequence>
<dbReference type="Proteomes" id="UP001597557">
    <property type="component" value="Unassembled WGS sequence"/>
</dbReference>
<organism evidence="1 2">
    <name type="scientific">Mucilaginibacter ximonensis</name>
    <dbReference type="NCBI Taxonomy" id="538021"/>
    <lineage>
        <taxon>Bacteria</taxon>
        <taxon>Pseudomonadati</taxon>
        <taxon>Bacteroidota</taxon>
        <taxon>Sphingobacteriia</taxon>
        <taxon>Sphingobacteriales</taxon>
        <taxon>Sphingobacteriaceae</taxon>
        <taxon>Mucilaginibacter</taxon>
    </lineage>
</organism>
<reference evidence="2" key="1">
    <citation type="journal article" date="2019" name="Int. J. Syst. Evol. Microbiol.">
        <title>The Global Catalogue of Microorganisms (GCM) 10K type strain sequencing project: providing services to taxonomists for standard genome sequencing and annotation.</title>
        <authorList>
            <consortium name="The Broad Institute Genomics Platform"/>
            <consortium name="The Broad Institute Genome Sequencing Center for Infectious Disease"/>
            <person name="Wu L."/>
            <person name="Ma J."/>
        </authorList>
    </citation>
    <scope>NUCLEOTIDE SEQUENCE [LARGE SCALE GENOMIC DNA]</scope>
    <source>
        <strain evidence="2">KCTC 22437</strain>
    </source>
</reference>
<name>A0ABW5Y8Y7_9SPHI</name>
<proteinExistence type="predicted"/>
<keyword evidence="2" id="KW-1185">Reference proteome</keyword>
<dbReference type="RefSeq" id="WP_377182715.1">
    <property type="nucleotide sequence ID" value="NZ_JBHUPD010000001.1"/>
</dbReference>